<keyword evidence="6" id="KW-0456">Lyase</keyword>
<evidence type="ECO:0000256" key="2">
    <source>
        <dbReference type="ARBA" id="ARBA00022723"/>
    </source>
</evidence>
<keyword evidence="2" id="KW-0479">Metal-binding</keyword>
<keyword evidence="7" id="KW-0326">Glycosidase</keyword>
<dbReference type="GO" id="GO:0016301">
    <property type="term" value="F:kinase activity"/>
    <property type="evidence" value="ECO:0007669"/>
    <property type="project" value="UniProtKB-KW"/>
</dbReference>
<keyword evidence="1" id="KW-0808">Transferase</keyword>
<protein>
    <recommendedName>
        <fullName evidence="9">Carbohydrate kinase PfkB domain-containing protein</fullName>
    </recommendedName>
</protein>
<comment type="caution">
    <text evidence="10">The sequence shown here is derived from an EMBL/GenBank/DDBJ whole genome shotgun (WGS) entry which is preliminary data.</text>
</comment>
<feature type="domain" description="Carbohydrate kinase PfkB" evidence="9">
    <location>
        <begin position="437"/>
        <end position="756"/>
    </location>
</feature>
<dbReference type="PROSITE" id="PS00584">
    <property type="entry name" value="PFKB_KINASES_2"/>
    <property type="match status" value="1"/>
</dbReference>
<dbReference type="InterPro" id="IPR022830">
    <property type="entry name" value="Indigdn_synthA-like"/>
</dbReference>
<dbReference type="SUPFAM" id="SSF110581">
    <property type="entry name" value="Indigoidine synthase A-like"/>
    <property type="match status" value="1"/>
</dbReference>
<evidence type="ECO:0000256" key="3">
    <source>
        <dbReference type="ARBA" id="ARBA00022777"/>
    </source>
</evidence>
<gene>
    <name evidence="10" type="ORF">O3P69_003664</name>
</gene>
<evidence type="ECO:0000313" key="10">
    <source>
        <dbReference type="EMBL" id="KAK8399786.1"/>
    </source>
</evidence>
<organism evidence="10 11">
    <name type="scientific">Scylla paramamosain</name>
    <name type="common">Mud crab</name>
    <dbReference type="NCBI Taxonomy" id="85552"/>
    <lineage>
        <taxon>Eukaryota</taxon>
        <taxon>Metazoa</taxon>
        <taxon>Ecdysozoa</taxon>
        <taxon>Arthropoda</taxon>
        <taxon>Crustacea</taxon>
        <taxon>Multicrustacea</taxon>
        <taxon>Malacostraca</taxon>
        <taxon>Eumalacostraca</taxon>
        <taxon>Eucarida</taxon>
        <taxon>Decapoda</taxon>
        <taxon>Pleocyemata</taxon>
        <taxon>Brachyura</taxon>
        <taxon>Eubrachyura</taxon>
        <taxon>Portunoidea</taxon>
        <taxon>Portunidae</taxon>
        <taxon>Portuninae</taxon>
        <taxon>Scylla</taxon>
    </lineage>
</organism>
<dbReference type="Pfam" id="PF04227">
    <property type="entry name" value="Indigoidine_A"/>
    <property type="match status" value="1"/>
</dbReference>
<dbReference type="InterPro" id="IPR029056">
    <property type="entry name" value="Ribokinase-like"/>
</dbReference>
<dbReference type="EMBL" id="JARAKH010000011">
    <property type="protein sequence ID" value="KAK8399786.1"/>
    <property type="molecule type" value="Genomic_DNA"/>
</dbReference>
<dbReference type="Gene3D" id="3.40.1190.20">
    <property type="match status" value="1"/>
</dbReference>
<dbReference type="Proteomes" id="UP001487740">
    <property type="component" value="Unassembled WGS sequence"/>
</dbReference>
<feature type="compositionally biased region" description="Low complexity" evidence="8">
    <location>
        <begin position="854"/>
        <end position="870"/>
    </location>
</feature>
<feature type="region of interest" description="Disordered" evidence="8">
    <location>
        <begin position="851"/>
        <end position="870"/>
    </location>
</feature>
<reference evidence="10 11" key="1">
    <citation type="submission" date="2023-03" db="EMBL/GenBank/DDBJ databases">
        <title>High-quality genome of Scylla paramamosain provides insights in environmental adaptation.</title>
        <authorList>
            <person name="Zhang L."/>
        </authorList>
    </citation>
    <scope>NUCLEOTIDE SEQUENCE [LARGE SCALE GENOMIC DNA]</scope>
    <source>
        <strain evidence="10">LZ_2023a</strain>
        <tissue evidence="10">Muscle</tissue>
    </source>
</reference>
<evidence type="ECO:0000256" key="7">
    <source>
        <dbReference type="ARBA" id="ARBA00023295"/>
    </source>
</evidence>
<keyword evidence="3" id="KW-0418">Kinase</keyword>
<dbReference type="GO" id="GO:0016798">
    <property type="term" value="F:hydrolase activity, acting on glycosyl bonds"/>
    <property type="evidence" value="ECO:0007669"/>
    <property type="project" value="UniProtKB-KW"/>
</dbReference>
<dbReference type="Pfam" id="PF00294">
    <property type="entry name" value="PfkB"/>
    <property type="match status" value="1"/>
</dbReference>
<sequence length="1029" mass="109724">MHACTVTDAEILHSTLEEAATRPKTSRSLDNFINPHPPQSGQHVSLIDEVLLLKGSTSLTLDTHWQALLSLRCSLRLPGCCPTSAVPCVGSSCRDNSFLFAAKVCIKGARRFVVSPLVKDALSSCHPVVALESTIITHGMPYPHNLETALEVEEVVIKEGAVPATIAVLDGQVHVGLSEEQLQNLAIKKDCIKTSRRDFPYVLAKGLTGGTTVSGTMVVAHRVGIPIFVTGGIGGVHRGAETTLDISADLTELGRTPVCVVCAGVKSILDVGRTLEYLETQGVCVSVLGPDAKFPDFFTRDSGFLAPSHVESPALAALMMQKRAELSLDSGMLIAVPIPEEHEAEGYLIKEAIDQAVKEAASISGRDVTPFILSRVSEITAGQSLKSNIGLIKNNAKIGSQVAVEFASLTAPASRYVPPIQEGKSSDWDTEDSSRPVVVGGSIVDFVVTVLEPQLEFTGRTHSGTVTQSYGGVGRNLADALVRLGCHPFLVTAVGNDSHARALTAHNPQLGTEGLRVVSKESTAVYCVLLDHKGEALMGVGDMAMHEHITPSHIRQFEEEFTRAPLVLMDGNLSQRTINYTLDLCSEAGVPVWYEPTDMRKAVKPWLEGRGHAVTFASPNLHELRALCSLLHLGEVGEAPTSSQDVPHLVQHVLGITAPLLQHIHALMVTMGRFGFMILRRAPVGRENDPLLPVPSSPEVQAEPVAMYFSAVTTERVVSVSGAGDCLTAGFVASMLRGEKVGQCGAAGLAAASLSLDAMPAVPETLNPGVLDADHHVFSLAPRVGWAARECLRSESSEHQLSLASAALSCGLVSVVRVAGAARDVTLAYRTGWSRGRRMFAISQSRFGPHLSHHQSAAASPPTPSSPRLTTHTAITRASGMPTAGQSAHPYVPLLALSFLGAGGRSWVSEGREGRQLECGRQCKHLKPAGTRRGDCFGCNVFPANRKSWRGYDYTLVVEVEAEVVVGVAVLEVVVVVVVVEAATTTAGTWAQETEIQKAPERRMYQRYTTTSSSRFSSLTSHHGLGSAP</sequence>
<proteinExistence type="inferred from homology"/>
<dbReference type="GO" id="GO:0046872">
    <property type="term" value="F:metal ion binding"/>
    <property type="evidence" value="ECO:0007669"/>
    <property type="project" value="UniProtKB-KW"/>
</dbReference>
<keyword evidence="4" id="KW-0378">Hydrolase</keyword>
<evidence type="ECO:0000259" key="9">
    <source>
        <dbReference type="Pfam" id="PF00294"/>
    </source>
</evidence>
<keyword evidence="5" id="KW-0464">Manganese</keyword>
<accession>A0AAW0ULE2</accession>
<evidence type="ECO:0000313" key="11">
    <source>
        <dbReference type="Proteomes" id="UP001487740"/>
    </source>
</evidence>
<dbReference type="SUPFAM" id="SSF53613">
    <property type="entry name" value="Ribokinase-like"/>
    <property type="match status" value="1"/>
</dbReference>
<evidence type="ECO:0000256" key="8">
    <source>
        <dbReference type="SAM" id="MobiDB-lite"/>
    </source>
</evidence>
<evidence type="ECO:0000256" key="4">
    <source>
        <dbReference type="ARBA" id="ARBA00022801"/>
    </source>
</evidence>
<dbReference type="PANTHER" id="PTHR42909:SF1">
    <property type="entry name" value="CARBOHYDRATE KINASE PFKB DOMAIN-CONTAINING PROTEIN"/>
    <property type="match status" value="1"/>
</dbReference>
<evidence type="ECO:0000256" key="1">
    <source>
        <dbReference type="ARBA" id="ARBA00022679"/>
    </source>
</evidence>
<evidence type="ECO:0000256" key="5">
    <source>
        <dbReference type="ARBA" id="ARBA00023211"/>
    </source>
</evidence>
<dbReference type="HAMAP" id="MF_01876">
    <property type="entry name" value="PsiMP_glycosidase"/>
    <property type="match status" value="1"/>
</dbReference>
<dbReference type="InterPro" id="IPR011611">
    <property type="entry name" value="PfkB_dom"/>
</dbReference>
<name>A0AAW0ULE2_SCYPA</name>
<dbReference type="GO" id="GO:0006796">
    <property type="term" value="P:phosphate-containing compound metabolic process"/>
    <property type="evidence" value="ECO:0007669"/>
    <property type="project" value="UniProtKB-ARBA"/>
</dbReference>
<evidence type="ECO:0000256" key="6">
    <source>
        <dbReference type="ARBA" id="ARBA00023239"/>
    </source>
</evidence>
<dbReference type="GO" id="GO:0005737">
    <property type="term" value="C:cytoplasm"/>
    <property type="evidence" value="ECO:0007669"/>
    <property type="project" value="TreeGrafter"/>
</dbReference>
<dbReference type="CDD" id="cd01941">
    <property type="entry name" value="YeiC_kinase_like"/>
    <property type="match status" value="1"/>
</dbReference>
<dbReference type="InterPro" id="IPR007342">
    <property type="entry name" value="PsuG"/>
</dbReference>
<dbReference type="GO" id="GO:0004730">
    <property type="term" value="F:pseudouridylate synthase activity"/>
    <property type="evidence" value="ECO:0007669"/>
    <property type="project" value="InterPro"/>
</dbReference>
<dbReference type="PANTHER" id="PTHR42909">
    <property type="entry name" value="ZGC:136858"/>
    <property type="match status" value="1"/>
</dbReference>
<dbReference type="AlphaFoldDB" id="A0AAW0ULE2"/>
<dbReference type="Gene3D" id="3.40.1790.10">
    <property type="entry name" value="Indigoidine synthase domain"/>
    <property type="match status" value="1"/>
</dbReference>
<dbReference type="InterPro" id="IPR002173">
    <property type="entry name" value="Carboh/pur_kinase_PfkB_CS"/>
</dbReference>
<keyword evidence="11" id="KW-1185">Reference proteome</keyword>